<organism evidence="2 3">
    <name type="scientific">Glonium stellatum</name>
    <dbReference type="NCBI Taxonomy" id="574774"/>
    <lineage>
        <taxon>Eukaryota</taxon>
        <taxon>Fungi</taxon>
        <taxon>Dikarya</taxon>
        <taxon>Ascomycota</taxon>
        <taxon>Pezizomycotina</taxon>
        <taxon>Dothideomycetes</taxon>
        <taxon>Pleosporomycetidae</taxon>
        <taxon>Gloniales</taxon>
        <taxon>Gloniaceae</taxon>
        <taxon>Glonium</taxon>
    </lineage>
</organism>
<dbReference type="PANTHER" id="PTHR24148">
    <property type="entry name" value="ANKYRIN REPEAT DOMAIN-CONTAINING PROTEIN 39 HOMOLOG-RELATED"/>
    <property type="match status" value="1"/>
</dbReference>
<dbReference type="OrthoDB" id="3553147at2759"/>
<accession>A0A8E2JVQ8</accession>
<dbReference type="PANTHER" id="PTHR24148:SF73">
    <property type="entry name" value="HET DOMAIN PROTEIN (AFU_ORTHOLOGUE AFUA_8G01020)"/>
    <property type="match status" value="1"/>
</dbReference>
<proteinExistence type="predicted"/>
<evidence type="ECO:0000313" key="3">
    <source>
        <dbReference type="Proteomes" id="UP000250140"/>
    </source>
</evidence>
<evidence type="ECO:0000259" key="1">
    <source>
        <dbReference type="Pfam" id="PF06985"/>
    </source>
</evidence>
<dbReference type="Pfam" id="PF06985">
    <property type="entry name" value="HET"/>
    <property type="match status" value="1"/>
</dbReference>
<dbReference type="EMBL" id="KV749039">
    <property type="protein sequence ID" value="OCL11465.1"/>
    <property type="molecule type" value="Genomic_DNA"/>
</dbReference>
<dbReference type="AlphaFoldDB" id="A0A8E2JVQ8"/>
<evidence type="ECO:0000313" key="2">
    <source>
        <dbReference type="EMBL" id="OCL11465.1"/>
    </source>
</evidence>
<feature type="non-terminal residue" evidence="2">
    <location>
        <position position="91"/>
    </location>
</feature>
<protein>
    <recommendedName>
        <fullName evidence="1">Heterokaryon incompatibility domain-containing protein</fullName>
    </recommendedName>
</protein>
<name>A0A8E2JVQ8_9PEZI</name>
<gene>
    <name evidence="2" type="ORF">AOQ84DRAFT_287189</name>
</gene>
<keyword evidence="3" id="KW-1185">Reference proteome</keyword>
<dbReference type="InterPro" id="IPR010730">
    <property type="entry name" value="HET"/>
</dbReference>
<sequence length="91" mass="10428">MPLRYLAVSYAWGDHNRTKLLKLKTGECIPITSSLHDAIPQFVARAVKFDYRLMWIDQICTDQNNLRELGQQVALMQDLYAAASMVTIWLG</sequence>
<reference evidence="2 3" key="1">
    <citation type="journal article" date="2016" name="Nat. Commun.">
        <title>Ectomycorrhizal ecology is imprinted in the genome of the dominant symbiotic fungus Cenococcum geophilum.</title>
        <authorList>
            <consortium name="DOE Joint Genome Institute"/>
            <person name="Peter M."/>
            <person name="Kohler A."/>
            <person name="Ohm R.A."/>
            <person name="Kuo A."/>
            <person name="Krutzmann J."/>
            <person name="Morin E."/>
            <person name="Arend M."/>
            <person name="Barry K.W."/>
            <person name="Binder M."/>
            <person name="Choi C."/>
            <person name="Clum A."/>
            <person name="Copeland A."/>
            <person name="Grisel N."/>
            <person name="Haridas S."/>
            <person name="Kipfer T."/>
            <person name="LaButti K."/>
            <person name="Lindquist E."/>
            <person name="Lipzen A."/>
            <person name="Maire R."/>
            <person name="Meier B."/>
            <person name="Mihaltcheva S."/>
            <person name="Molinier V."/>
            <person name="Murat C."/>
            <person name="Poggeler S."/>
            <person name="Quandt C.A."/>
            <person name="Sperisen C."/>
            <person name="Tritt A."/>
            <person name="Tisserant E."/>
            <person name="Crous P.W."/>
            <person name="Henrissat B."/>
            <person name="Nehls U."/>
            <person name="Egli S."/>
            <person name="Spatafora J.W."/>
            <person name="Grigoriev I.V."/>
            <person name="Martin F.M."/>
        </authorList>
    </citation>
    <scope>NUCLEOTIDE SEQUENCE [LARGE SCALE GENOMIC DNA]</scope>
    <source>
        <strain evidence="2 3">CBS 207.34</strain>
    </source>
</reference>
<dbReference type="Proteomes" id="UP000250140">
    <property type="component" value="Unassembled WGS sequence"/>
</dbReference>
<feature type="domain" description="Heterokaryon incompatibility" evidence="1">
    <location>
        <begin position="5"/>
        <end position="91"/>
    </location>
</feature>
<dbReference type="InterPro" id="IPR052895">
    <property type="entry name" value="HetReg/Transcr_Mod"/>
</dbReference>